<protein>
    <submittedName>
        <fullName evidence="1">Uncharacterized protein</fullName>
    </submittedName>
</protein>
<gene>
    <name evidence="1" type="ORF">AK812_SmicGene24808</name>
</gene>
<organism evidence="1 2">
    <name type="scientific">Symbiodinium microadriaticum</name>
    <name type="common">Dinoflagellate</name>
    <name type="synonym">Zooxanthella microadriatica</name>
    <dbReference type="NCBI Taxonomy" id="2951"/>
    <lineage>
        <taxon>Eukaryota</taxon>
        <taxon>Sar</taxon>
        <taxon>Alveolata</taxon>
        <taxon>Dinophyceae</taxon>
        <taxon>Suessiales</taxon>
        <taxon>Symbiodiniaceae</taxon>
        <taxon>Symbiodinium</taxon>
    </lineage>
</organism>
<accession>A0A1Q9DDU8</accession>
<dbReference type="AlphaFoldDB" id="A0A1Q9DDU8"/>
<sequence>MGRLLLRHGVQMGIERSENNFIMFFKKESPVSLIDVFKTISQHWHLLQEHKTEGLNLPLRAFLFRTLLDDLLTRLEAVSKSPDQPELRIPFLVYNPSTKQLEFREDTAPITLKRMIELIQEMQSCCIVPLSILRFHSAQKLSNPMQGPTRPFLLQAVSRITEAVALYRHLTLLTHSATWQLVGSSLRLEHMGRSALANEMAKLLRAAITECALHTCHMYNMMLLHTWLAFAASSFPTFIMVAGNVAYATLHPAPLPPPMRHREVATLAILLTCCFARFQSVQSTELNEPGWLYRSGGPDARPARPPAD</sequence>
<name>A0A1Q9DDU8_SYMMI</name>
<dbReference type="Proteomes" id="UP000186817">
    <property type="component" value="Unassembled WGS sequence"/>
</dbReference>
<keyword evidence="2" id="KW-1185">Reference proteome</keyword>
<dbReference type="EMBL" id="LSRX01000587">
    <property type="protein sequence ID" value="OLP93295.1"/>
    <property type="molecule type" value="Genomic_DNA"/>
</dbReference>
<evidence type="ECO:0000313" key="1">
    <source>
        <dbReference type="EMBL" id="OLP93295.1"/>
    </source>
</evidence>
<evidence type="ECO:0000313" key="2">
    <source>
        <dbReference type="Proteomes" id="UP000186817"/>
    </source>
</evidence>
<dbReference type="OrthoDB" id="412375at2759"/>
<proteinExistence type="predicted"/>
<reference evidence="1 2" key="1">
    <citation type="submission" date="2016-02" db="EMBL/GenBank/DDBJ databases">
        <title>Genome analysis of coral dinoflagellate symbionts highlights evolutionary adaptations to a symbiotic lifestyle.</title>
        <authorList>
            <person name="Aranda M."/>
            <person name="Li Y."/>
            <person name="Liew Y.J."/>
            <person name="Baumgarten S."/>
            <person name="Simakov O."/>
            <person name="Wilson M."/>
            <person name="Piel J."/>
            <person name="Ashoor H."/>
            <person name="Bougouffa S."/>
            <person name="Bajic V.B."/>
            <person name="Ryu T."/>
            <person name="Ravasi T."/>
            <person name="Bayer T."/>
            <person name="Micklem G."/>
            <person name="Kim H."/>
            <person name="Bhak J."/>
            <person name="Lajeunesse T.C."/>
            <person name="Voolstra C.R."/>
        </authorList>
    </citation>
    <scope>NUCLEOTIDE SEQUENCE [LARGE SCALE GENOMIC DNA]</scope>
    <source>
        <strain evidence="1 2">CCMP2467</strain>
    </source>
</reference>
<comment type="caution">
    <text evidence="1">The sequence shown here is derived from an EMBL/GenBank/DDBJ whole genome shotgun (WGS) entry which is preliminary data.</text>
</comment>